<protein>
    <submittedName>
        <fullName evidence="1">Uncharacterized protein</fullName>
    </submittedName>
</protein>
<accession>A0A0K1PHJ7</accession>
<sequence>MAINGTALSENVILQGFFEPPLDSRFAEVGAGKTLEIRGSDAGGSTSLDLPCPAEVRITSPAPGTRVRPGEVLTVTWSGDVHAHNQEFVMAPNVQFWAVNEFSGRWAEIFGKGAVVPKGQDRIEVTVPEVDAGALAIELDVPGKFVLQKNAEGGENNGICWLSRRVELTVAP</sequence>
<keyword evidence="2" id="KW-1185">Reference proteome</keyword>
<dbReference type="Proteomes" id="UP000055590">
    <property type="component" value="Chromosome"/>
</dbReference>
<evidence type="ECO:0000313" key="1">
    <source>
        <dbReference type="EMBL" id="AKU92589.1"/>
    </source>
</evidence>
<dbReference type="AlphaFoldDB" id="A0A0K1PHJ7"/>
<gene>
    <name evidence="1" type="ORF">AKJ08_2976</name>
</gene>
<proteinExistence type="predicted"/>
<evidence type="ECO:0000313" key="2">
    <source>
        <dbReference type="Proteomes" id="UP000055590"/>
    </source>
</evidence>
<dbReference type="KEGG" id="vin:AKJ08_2976"/>
<name>A0A0K1PHJ7_9BACT</name>
<organism evidence="1 2">
    <name type="scientific">Vulgatibacter incomptus</name>
    <dbReference type="NCBI Taxonomy" id="1391653"/>
    <lineage>
        <taxon>Bacteria</taxon>
        <taxon>Pseudomonadati</taxon>
        <taxon>Myxococcota</taxon>
        <taxon>Myxococcia</taxon>
        <taxon>Myxococcales</taxon>
        <taxon>Cystobacterineae</taxon>
        <taxon>Vulgatibacteraceae</taxon>
        <taxon>Vulgatibacter</taxon>
    </lineage>
</organism>
<reference evidence="1 2" key="1">
    <citation type="submission" date="2015-08" db="EMBL/GenBank/DDBJ databases">
        <authorList>
            <person name="Babu N.S."/>
            <person name="Beckwith C.J."/>
            <person name="Beseler K.G."/>
            <person name="Brison A."/>
            <person name="Carone J.V."/>
            <person name="Caskin T.P."/>
            <person name="Diamond M."/>
            <person name="Durham M.E."/>
            <person name="Foxe J.M."/>
            <person name="Go M."/>
            <person name="Henderson B.A."/>
            <person name="Jones I.B."/>
            <person name="McGettigan J.A."/>
            <person name="Micheletti S.J."/>
            <person name="Nasrallah M.E."/>
            <person name="Ortiz D."/>
            <person name="Piller C.R."/>
            <person name="Privatt S.R."/>
            <person name="Schneider S.L."/>
            <person name="Sharp S."/>
            <person name="Smith T.C."/>
            <person name="Stanton J.D."/>
            <person name="Ullery H.E."/>
            <person name="Wilson R.J."/>
            <person name="Serrano M.G."/>
            <person name="Buck G."/>
            <person name="Lee V."/>
            <person name="Wang Y."/>
            <person name="Carvalho R."/>
            <person name="Voegtly L."/>
            <person name="Shi R."/>
            <person name="Duckworth R."/>
            <person name="Johnson A."/>
            <person name="Loviza R."/>
            <person name="Walstead R."/>
            <person name="Shah Z."/>
            <person name="Kiflezghi M."/>
            <person name="Wade K."/>
            <person name="Ball S.L."/>
            <person name="Bradley K.W."/>
            <person name="Asai D.J."/>
            <person name="Bowman C.A."/>
            <person name="Russell D.A."/>
            <person name="Pope W.H."/>
            <person name="Jacobs-Sera D."/>
            <person name="Hendrix R.W."/>
            <person name="Hatfull G.F."/>
        </authorList>
    </citation>
    <scope>NUCLEOTIDE SEQUENCE [LARGE SCALE GENOMIC DNA]</scope>
    <source>
        <strain evidence="1 2">DSM 27710</strain>
    </source>
</reference>
<dbReference type="EMBL" id="CP012332">
    <property type="protein sequence ID" value="AKU92589.1"/>
    <property type="molecule type" value="Genomic_DNA"/>
</dbReference>